<dbReference type="Proteomes" id="UP000887562">
    <property type="component" value="Unplaced"/>
</dbReference>
<protein>
    <submittedName>
        <fullName evidence="3">60S ribosomal protein L19</fullName>
    </submittedName>
</protein>
<name>A0A915EU50_9CEST</name>
<accession>A0A915EU50</accession>
<sequence>MSRLQLNNLTPFNSFGSPNPLHQKVVNRYNGCYGICAKWRPLLAVAILLTARLSCAPITNIEDRVEVHCINEYRRYCQGKPNGLKFSDGCRECKCENGAVLCKKGGCKFFSHPGQDILDYCETVYQKNAQKLATKRKELSELETRSNTTTKIDLISGKPEELTDQEKAEATAKLQKLVESYISSQSNESTLRRAEESPHQTNQKGTIIEEEKKQKREIERSKPALLQEFPPIHRVKPELGKFMSKHGLTNSDNSNGDSYVHPSDLLSNHDVAQIFESNEGYSRKRMPWKRPRPFDLDKHLNQGLESQPKRNLKHGTDGAVGEITVNRLSSWPLQSEHKKGGKKSAIYRLPEIIARGRDTSRSQNFMKNNLEQVDWRNRMLASAAHHSRYSLPKRFDRERTQFVASSPNWPTQEEDFWNSHMASFGKRYDSIPVQHYEGLKHLAGNKYRNYQRQPFTLPRQPRYASRQKTRLGKDGTIDVGSVPNGHSSAMKSAETIERNMRLIDPNYGQMQNNEVDEKKHQELLDEIETFTVLNNMAVNLLFSEKVSQNNSKAMNVRSTGEFKHIVAIIEESIQAIEAEIERFSLQTPSERQKLPRDIPERLKQLIDSTKKLRVMVSGAEDPGDVIKSEQLNEILTMMEDIASTVSAAVEKEFEKWDMDSTDETPHLEGEGHLYDNVDDDENLAEANEAAAMRWKFTHCMMLCSRCLEMA</sequence>
<feature type="region of interest" description="Disordered" evidence="1">
    <location>
        <begin position="462"/>
        <end position="489"/>
    </location>
</feature>
<organism evidence="2 3">
    <name type="scientific">Echinococcus canadensis</name>
    <dbReference type="NCBI Taxonomy" id="519352"/>
    <lineage>
        <taxon>Eukaryota</taxon>
        <taxon>Metazoa</taxon>
        <taxon>Spiralia</taxon>
        <taxon>Lophotrochozoa</taxon>
        <taxon>Platyhelminthes</taxon>
        <taxon>Cestoda</taxon>
        <taxon>Eucestoda</taxon>
        <taxon>Cyclophyllidea</taxon>
        <taxon>Taeniidae</taxon>
        <taxon>Echinococcus</taxon>
        <taxon>Echinococcus canadensis group</taxon>
    </lineage>
</organism>
<dbReference type="WBParaSite" id="maker-E.canG7_contigs_3592-snap-gene-0.14-mRNA-1">
    <property type="protein sequence ID" value="maker-E.canG7_contigs_3592-snap-gene-0.14-mRNA-1"/>
    <property type="gene ID" value="EcG7_07474"/>
</dbReference>
<feature type="compositionally biased region" description="Basic and acidic residues" evidence="1">
    <location>
        <begin position="207"/>
        <end position="221"/>
    </location>
</feature>
<dbReference type="AlphaFoldDB" id="A0A915EU50"/>
<reference evidence="3" key="1">
    <citation type="submission" date="2022-11" db="UniProtKB">
        <authorList>
            <consortium name="WormBaseParasite"/>
        </authorList>
    </citation>
    <scope>IDENTIFICATION</scope>
</reference>
<feature type="region of interest" description="Disordered" evidence="1">
    <location>
        <begin position="185"/>
        <end position="221"/>
    </location>
</feature>
<keyword evidence="2" id="KW-1185">Reference proteome</keyword>
<evidence type="ECO:0000313" key="2">
    <source>
        <dbReference type="Proteomes" id="UP000887562"/>
    </source>
</evidence>
<proteinExistence type="predicted"/>
<evidence type="ECO:0000256" key="1">
    <source>
        <dbReference type="SAM" id="MobiDB-lite"/>
    </source>
</evidence>
<evidence type="ECO:0000313" key="3">
    <source>
        <dbReference type="WBParaSite" id="maker-E.canG7_contigs_3592-snap-gene-0.14-mRNA-1"/>
    </source>
</evidence>